<evidence type="ECO:0000313" key="3">
    <source>
        <dbReference type="Proteomes" id="UP001605989"/>
    </source>
</evidence>
<dbReference type="Gene3D" id="1.10.260.40">
    <property type="entry name" value="lambda repressor-like DNA-binding domains"/>
    <property type="match status" value="1"/>
</dbReference>
<feature type="domain" description="HTH cro/C1-type" evidence="1">
    <location>
        <begin position="7"/>
        <end position="61"/>
    </location>
</feature>
<accession>A0ABW7DS21</accession>
<sequence length="73" mass="8329">MEKEQTLQDLLEERGVKQRDLCSLLNLSESQVSLLVAGKRRMSLEIGVKIAKKLRVSPNTIFLSLNFAKRKDN</sequence>
<dbReference type="Pfam" id="PF01381">
    <property type="entry name" value="HTH_3"/>
    <property type="match status" value="1"/>
</dbReference>
<evidence type="ECO:0000259" key="1">
    <source>
        <dbReference type="PROSITE" id="PS50943"/>
    </source>
</evidence>
<protein>
    <submittedName>
        <fullName evidence="2">Transcriptional regulator</fullName>
    </submittedName>
</protein>
<dbReference type="Proteomes" id="UP001605989">
    <property type="component" value="Unassembled WGS sequence"/>
</dbReference>
<dbReference type="CDD" id="cd00093">
    <property type="entry name" value="HTH_XRE"/>
    <property type="match status" value="1"/>
</dbReference>
<dbReference type="SMART" id="SM00530">
    <property type="entry name" value="HTH_XRE"/>
    <property type="match status" value="1"/>
</dbReference>
<name>A0ABW7DS21_9FIRM</name>
<dbReference type="InterPro" id="IPR001387">
    <property type="entry name" value="Cro/C1-type_HTH"/>
</dbReference>
<comment type="caution">
    <text evidence="2">The sequence shown here is derived from an EMBL/GenBank/DDBJ whole genome shotgun (WGS) entry which is preliminary data.</text>
</comment>
<organism evidence="2 3">
    <name type="scientific">Megasphaera hexanoica</name>
    <dbReference type="NCBI Taxonomy" id="1675036"/>
    <lineage>
        <taxon>Bacteria</taxon>
        <taxon>Bacillati</taxon>
        <taxon>Bacillota</taxon>
        <taxon>Negativicutes</taxon>
        <taxon>Veillonellales</taxon>
        <taxon>Veillonellaceae</taxon>
        <taxon>Megasphaera</taxon>
    </lineage>
</organism>
<dbReference type="RefSeq" id="WP_113856161.1">
    <property type="nucleotide sequence ID" value="NZ_CP011940.1"/>
</dbReference>
<dbReference type="SUPFAM" id="SSF47413">
    <property type="entry name" value="lambda repressor-like DNA-binding domains"/>
    <property type="match status" value="1"/>
</dbReference>
<evidence type="ECO:0000313" key="2">
    <source>
        <dbReference type="EMBL" id="MFG6273134.1"/>
    </source>
</evidence>
<dbReference type="EMBL" id="JBIEKR010000006">
    <property type="protein sequence ID" value="MFG6273134.1"/>
    <property type="molecule type" value="Genomic_DNA"/>
</dbReference>
<reference evidence="2 3" key="1">
    <citation type="submission" date="2024-10" db="EMBL/GenBank/DDBJ databases">
        <authorList>
            <person name="Sang B.-I."/>
            <person name="Prabhaharan D."/>
        </authorList>
    </citation>
    <scope>NUCLEOTIDE SEQUENCE [LARGE SCALE GENOMIC DNA]</scope>
    <source>
        <strain evidence="2 3">MH</strain>
    </source>
</reference>
<dbReference type="InterPro" id="IPR010982">
    <property type="entry name" value="Lambda_DNA-bd_dom_sf"/>
</dbReference>
<gene>
    <name evidence="2" type="ORF">ACGTZG_08015</name>
</gene>
<dbReference type="PROSITE" id="PS50943">
    <property type="entry name" value="HTH_CROC1"/>
    <property type="match status" value="1"/>
</dbReference>
<keyword evidence="3" id="KW-1185">Reference proteome</keyword>
<proteinExistence type="predicted"/>